<evidence type="ECO:0000256" key="1">
    <source>
        <dbReference type="SAM" id="MobiDB-lite"/>
    </source>
</evidence>
<sequence>MQGSDSWQETAEDVIVTGTRHDLFRYLTSPLAEEYRAIMGLFAGPLLADLSPAEAATQLIEAGVTLTEEQVYARCERLEKWGNLVRGVRDTHAATVRDFHKGRSRFHASKLGGRIHRDTEEIMAASDGAREVARELLGKTVDQLAHILDRLRAGDGGVLTDAHIETLAADVTTVFNNQRLFNESVRDFYAYLNQILTRYDLAGEEYGQFKTMLLTYVDLITADVTRHAPAVVDHLTAIRARLDVLLAARATRTGPLTHDGTDTETLPGRTRDEWEQLIAWYTGSHSRSGPDTLRLAADQALGQLLTNAKRMLASAGTGLSRRADLIKLAGWFDSCDTDTAHRLFAAAFGTYPARHLLIGPAEPDPRDGAATSWWNASAVDVPISLRDRGDRAARGRTSPVPDPGEDRETILAAAEAELDDRRAAAAELVAAATLHDAHVSPAARDLVLDRLGHLLAIHQDLTATVSVTDADLALVITAEPAPDAITVLHSHDGTVTIHDLHLTAASSQTPSSEAPPTLRSSEERTA</sequence>
<accession>A0A7Y9KVA1</accession>
<reference evidence="2 3" key="2">
    <citation type="submission" date="2020-08" db="EMBL/GenBank/DDBJ databases">
        <title>The Agave Microbiome: Exploring the role of microbial communities in plant adaptations to desert environments.</title>
        <authorList>
            <person name="Partida-Martinez L.P."/>
        </authorList>
    </citation>
    <scope>NUCLEOTIDE SEQUENCE [LARGE SCALE GENOMIC DNA]</scope>
    <source>
        <strain evidence="2 3">AT2.17</strain>
    </source>
</reference>
<keyword evidence="3" id="KW-1185">Reference proteome</keyword>
<dbReference type="InterPro" id="IPR013493">
    <property type="entry name" value="CHP02677"/>
</dbReference>
<comment type="caution">
    <text evidence="2">The sequence shown here is derived from an EMBL/GenBank/DDBJ whole genome shotgun (WGS) entry which is preliminary data.</text>
</comment>
<dbReference type="AlphaFoldDB" id="A0A7Y9KVA1"/>
<feature type="compositionally biased region" description="Polar residues" evidence="1">
    <location>
        <begin position="505"/>
        <end position="514"/>
    </location>
</feature>
<organism evidence="2 3">
    <name type="scientific">Nocardioides cavernae</name>
    <dbReference type="NCBI Taxonomy" id="1921566"/>
    <lineage>
        <taxon>Bacteria</taxon>
        <taxon>Bacillati</taxon>
        <taxon>Actinomycetota</taxon>
        <taxon>Actinomycetes</taxon>
        <taxon>Propionibacteriales</taxon>
        <taxon>Nocardioidaceae</taxon>
        <taxon>Nocardioides</taxon>
    </lineage>
</organism>
<proteinExistence type="predicted"/>
<dbReference type="Proteomes" id="UP000549911">
    <property type="component" value="Unassembled WGS sequence"/>
</dbReference>
<dbReference type="Pfam" id="PF09660">
    <property type="entry name" value="DUF2397"/>
    <property type="match status" value="1"/>
</dbReference>
<feature type="region of interest" description="Disordered" evidence="1">
    <location>
        <begin position="505"/>
        <end position="526"/>
    </location>
</feature>
<name>A0A7Y9KVA1_9ACTN</name>
<protein>
    <submittedName>
        <fullName evidence="2">Uncharacterized protein (TIGR02677 family)</fullName>
    </submittedName>
</protein>
<gene>
    <name evidence="2" type="ORF">F4692_003818</name>
</gene>
<evidence type="ECO:0000313" key="2">
    <source>
        <dbReference type="EMBL" id="NYE38668.1"/>
    </source>
</evidence>
<evidence type="ECO:0000313" key="3">
    <source>
        <dbReference type="Proteomes" id="UP000549911"/>
    </source>
</evidence>
<dbReference type="RefSeq" id="WP_179621294.1">
    <property type="nucleotide sequence ID" value="NZ_JACCBW010000005.1"/>
</dbReference>
<dbReference type="EMBL" id="JACCBW010000005">
    <property type="protein sequence ID" value="NYE38668.1"/>
    <property type="molecule type" value="Genomic_DNA"/>
</dbReference>
<reference evidence="2 3" key="1">
    <citation type="submission" date="2020-07" db="EMBL/GenBank/DDBJ databases">
        <authorList>
            <person name="Partida-Martinez L."/>
            <person name="Huntemann M."/>
            <person name="Clum A."/>
            <person name="Wang J."/>
            <person name="Palaniappan K."/>
            <person name="Ritter S."/>
            <person name="Chen I.-M."/>
            <person name="Stamatis D."/>
            <person name="Reddy T."/>
            <person name="O'Malley R."/>
            <person name="Daum C."/>
            <person name="Shapiro N."/>
            <person name="Ivanova N."/>
            <person name="Kyrpides N."/>
            <person name="Woyke T."/>
        </authorList>
    </citation>
    <scope>NUCLEOTIDE SEQUENCE [LARGE SCALE GENOMIC DNA]</scope>
    <source>
        <strain evidence="2 3">AT2.17</strain>
    </source>
</reference>